<name>A8JAY0_CHLRE</name>
<dbReference type="HOGENOM" id="CLU_1734075_0_0_1"/>
<evidence type="ECO:0000313" key="1">
    <source>
        <dbReference type="EMBL" id="PNW74371.1"/>
    </source>
</evidence>
<proteinExistence type="predicted"/>
<dbReference type="Proteomes" id="UP000006906">
    <property type="component" value="Chromosome 13"/>
</dbReference>
<protein>
    <submittedName>
        <fullName evidence="1">Uncharacterized protein</fullName>
    </submittedName>
</protein>
<reference evidence="1 2" key="1">
    <citation type="journal article" date="2007" name="Science">
        <title>The Chlamydomonas genome reveals the evolution of key animal and plant functions.</title>
        <authorList>
            <person name="Merchant S.S."/>
            <person name="Prochnik S.E."/>
            <person name="Vallon O."/>
            <person name="Harris E.H."/>
            <person name="Karpowicz S.J."/>
            <person name="Witman G.B."/>
            <person name="Terry A."/>
            <person name="Salamov A."/>
            <person name="Fritz-Laylin L.K."/>
            <person name="Marechal-Drouard L."/>
            <person name="Marshall W.F."/>
            <person name="Qu L.H."/>
            <person name="Nelson D.R."/>
            <person name="Sanderfoot A.A."/>
            <person name="Spalding M.H."/>
            <person name="Kapitonov V.V."/>
            <person name="Ren Q."/>
            <person name="Ferris P."/>
            <person name="Lindquist E."/>
            <person name="Shapiro H."/>
            <person name="Lucas S.M."/>
            <person name="Grimwood J."/>
            <person name="Schmutz J."/>
            <person name="Cardol P."/>
            <person name="Cerutti H."/>
            <person name="Chanfreau G."/>
            <person name="Chen C.L."/>
            <person name="Cognat V."/>
            <person name="Croft M.T."/>
            <person name="Dent R."/>
            <person name="Dutcher S."/>
            <person name="Fernandez E."/>
            <person name="Fukuzawa H."/>
            <person name="Gonzalez-Ballester D."/>
            <person name="Gonzalez-Halphen D."/>
            <person name="Hallmann A."/>
            <person name="Hanikenne M."/>
            <person name="Hippler M."/>
            <person name="Inwood W."/>
            <person name="Jabbari K."/>
            <person name="Kalanon M."/>
            <person name="Kuras R."/>
            <person name="Lefebvre P.A."/>
            <person name="Lemaire S.D."/>
            <person name="Lobanov A.V."/>
            <person name="Lohr M."/>
            <person name="Manuell A."/>
            <person name="Meier I."/>
            <person name="Mets L."/>
            <person name="Mittag M."/>
            <person name="Mittelmeier T."/>
            <person name="Moroney J.V."/>
            <person name="Moseley J."/>
            <person name="Napoli C."/>
            <person name="Nedelcu A.M."/>
            <person name="Niyogi K."/>
            <person name="Novoselov S.V."/>
            <person name="Paulsen I.T."/>
            <person name="Pazour G."/>
            <person name="Purton S."/>
            <person name="Ral J.P."/>
            <person name="Riano-Pachon D.M."/>
            <person name="Riekhof W."/>
            <person name="Rymarquis L."/>
            <person name="Schroda M."/>
            <person name="Stern D."/>
            <person name="Umen J."/>
            <person name="Willows R."/>
            <person name="Wilson N."/>
            <person name="Zimmer S.L."/>
            <person name="Allmer J."/>
            <person name="Balk J."/>
            <person name="Bisova K."/>
            <person name="Chen C.J."/>
            <person name="Elias M."/>
            <person name="Gendler K."/>
            <person name="Hauser C."/>
            <person name="Lamb M.R."/>
            <person name="Ledford H."/>
            <person name="Long J.C."/>
            <person name="Minagawa J."/>
            <person name="Page M.D."/>
            <person name="Pan J."/>
            <person name="Pootakham W."/>
            <person name="Roje S."/>
            <person name="Rose A."/>
            <person name="Stahlberg E."/>
            <person name="Terauchi A.M."/>
            <person name="Yang P."/>
            <person name="Ball S."/>
            <person name="Bowler C."/>
            <person name="Dieckmann C.L."/>
            <person name="Gladyshev V.N."/>
            <person name="Green P."/>
            <person name="Jorgensen R."/>
            <person name="Mayfield S."/>
            <person name="Mueller-Roeber B."/>
            <person name="Rajamani S."/>
            <person name="Sayre R.T."/>
            <person name="Brokstein P."/>
            <person name="Dubchak I."/>
            <person name="Goodstein D."/>
            <person name="Hornick L."/>
            <person name="Huang Y.W."/>
            <person name="Jhaveri J."/>
            <person name="Luo Y."/>
            <person name="Martinez D."/>
            <person name="Ngau W.C."/>
            <person name="Otillar B."/>
            <person name="Poliakov A."/>
            <person name="Porter A."/>
            <person name="Szajkowski L."/>
            <person name="Werner G."/>
            <person name="Zhou K."/>
            <person name="Grigoriev I.V."/>
            <person name="Rokhsar D.S."/>
            <person name="Grossman A.R."/>
        </authorList>
    </citation>
    <scope>NUCLEOTIDE SEQUENCE [LARGE SCALE GENOMIC DNA]</scope>
    <source>
        <strain evidence="2">CC-503</strain>
    </source>
</reference>
<accession>A8JAY0</accession>
<dbReference type="RefSeq" id="XP_001699080.1">
    <property type="nucleotide sequence ID" value="XM_001699028.2"/>
</dbReference>
<dbReference type="KEGG" id="cre:CHLRE_13g605700v5"/>
<dbReference type="PANTHER" id="PTHR35106:SF1">
    <property type="entry name" value="CHORD DOMAIN-CONTAINING PROTEIN"/>
    <property type="match status" value="1"/>
</dbReference>
<dbReference type="GeneID" id="5724686"/>
<dbReference type="PaxDb" id="3055-EDO98935"/>
<dbReference type="OMA" id="RLMVNRI"/>
<dbReference type="PANTHER" id="PTHR35106">
    <property type="entry name" value="BNAA07G25190D PROTEIN"/>
    <property type="match status" value="1"/>
</dbReference>
<keyword evidence="2" id="KW-1185">Reference proteome</keyword>
<gene>
    <name evidence="1" type="ORF">CHLRE_13g605700v5</name>
</gene>
<dbReference type="AlphaFoldDB" id="A8JAY0"/>
<dbReference type="EMBL" id="CM008974">
    <property type="protein sequence ID" value="PNW74371.1"/>
    <property type="molecule type" value="Genomic_DNA"/>
</dbReference>
<dbReference type="eggNOG" id="ENOG502R33C">
    <property type="taxonomic scope" value="Eukaryota"/>
</dbReference>
<organism evidence="1 2">
    <name type="scientific">Chlamydomonas reinhardtii</name>
    <name type="common">Chlamydomonas smithii</name>
    <dbReference type="NCBI Taxonomy" id="3055"/>
    <lineage>
        <taxon>Eukaryota</taxon>
        <taxon>Viridiplantae</taxon>
        <taxon>Chlorophyta</taxon>
        <taxon>core chlorophytes</taxon>
        <taxon>Chlorophyceae</taxon>
        <taxon>CS clade</taxon>
        <taxon>Chlamydomonadales</taxon>
        <taxon>Chlamydomonadaceae</taxon>
        <taxon>Chlamydomonas</taxon>
    </lineage>
</organism>
<sequence>MLHAHQKLARPPLHAPSRTASACIVAVDTRVRSAAVDTVEATPAATPAAAPSESLTWMTCKRCKERFAAERNHRTACRYHSETWTGGELAKATGFVRQSDAPEHQLGVVMGRTGLLRFWDCCGAEDEAAPGCRQSFHCSFDDDVNEKHGWR</sequence>
<dbReference type="OrthoDB" id="73371at2759"/>
<evidence type="ECO:0000313" key="2">
    <source>
        <dbReference type="Proteomes" id="UP000006906"/>
    </source>
</evidence>
<dbReference type="FunCoup" id="A8JAY0">
    <property type="interactions" value="370"/>
</dbReference>
<dbReference type="Gramene" id="PNW74371">
    <property type="protein sequence ID" value="PNW74371"/>
    <property type="gene ID" value="CHLRE_13g605700v5"/>
</dbReference>
<dbReference type="InParanoid" id="A8JAY0"/>